<dbReference type="InterPro" id="IPR015797">
    <property type="entry name" value="NUDIX_hydrolase-like_dom_sf"/>
</dbReference>
<dbReference type="GO" id="GO:0006742">
    <property type="term" value="P:NADP+ catabolic process"/>
    <property type="evidence" value="ECO:0007669"/>
    <property type="project" value="TreeGrafter"/>
</dbReference>
<dbReference type="Pfam" id="PF00293">
    <property type="entry name" value="NUDIX"/>
    <property type="match status" value="1"/>
</dbReference>
<evidence type="ECO:0000256" key="8">
    <source>
        <dbReference type="ARBA" id="ARBA00023027"/>
    </source>
</evidence>
<dbReference type="GO" id="GO:0046872">
    <property type="term" value="F:metal ion binding"/>
    <property type="evidence" value="ECO:0007669"/>
    <property type="project" value="UniProtKB-KW"/>
</dbReference>
<evidence type="ECO:0000256" key="1">
    <source>
        <dbReference type="ARBA" id="ARBA00001946"/>
    </source>
</evidence>
<reference evidence="11" key="2">
    <citation type="submission" date="2020-09" db="EMBL/GenBank/DDBJ databases">
        <authorList>
            <person name="Sun Q."/>
            <person name="Zhou Y."/>
        </authorList>
    </citation>
    <scope>NUCLEOTIDE SEQUENCE</scope>
    <source>
        <strain evidence="11">CGMCC 1.12160</strain>
    </source>
</reference>
<dbReference type="CDD" id="cd03429">
    <property type="entry name" value="NUDIX_NADH_pyrophosphatase_Nudt13"/>
    <property type="match status" value="1"/>
</dbReference>
<dbReference type="NCBIfam" id="NF001299">
    <property type="entry name" value="PRK00241.1"/>
    <property type="match status" value="1"/>
</dbReference>
<dbReference type="InterPro" id="IPR015376">
    <property type="entry name" value="Znr_NADH_PPase"/>
</dbReference>
<dbReference type="Gene3D" id="3.90.79.10">
    <property type="entry name" value="Nucleoside Triphosphate Pyrophosphohydrolase"/>
    <property type="match status" value="1"/>
</dbReference>
<evidence type="ECO:0000313" key="11">
    <source>
        <dbReference type="EMBL" id="GGF59860.1"/>
    </source>
</evidence>
<comment type="catalytic activity">
    <reaction evidence="9">
        <text>a 5'-end NAD(+)-phospho-ribonucleoside in mRNA + H2O = a 5'-end phospho-adenosine-phospho-ribonucleoside in mRNA + beta-nicotinamide D-ribonucleotide + 2 H(+)</text>
        <dbReference type="Rhea" id="RHEA:60876"/>
        <dbReference type="Rhea" id="RHEA-COMP:15698"/>
        <dbReference type="Rhea" id="RHEA-COMP:15719"/>
        <dbReference type="ChEBI" id="CHEBI:14649"/>
        <dbReference type="ChEBI" id="CHEBI:15377"/>
        <dbReference type="ChEBI" id="CHEBI:15378"/>
        <dbReference type="ChEBI" id="CHEBI:144029"/>
        <dbReference type="ChEBI" id="CHEBI:144051"/>
    </reaction>
    <physiologicalReaction direction="left-to-right" evidence="9">
        <dbReference type="Rhea" id="RHEA:60877"/>
    </physiologicalReaction>
</comment>
<comment type="cofactor">
    <cofactor evidence="2">
        <name>Zn(2+)</name>
        <dbReference type="ChEBI" id="CHEBI:29105"/>
    </cofactor>
</comment>
<organism evidence="11 12">
    <name type="scientific">Ornithinimicrobium tianjinense</name>
    <dbReference type="NCBI Taxonomy" id="1195761"/>
    <lineage>
        <taxon>Bacteria</taxon>
        <taxon>Bacillati</taxon>
        <taxon>Actinomycetota</taxon>
        <taxon>Actinomycetes</taxon>
        <taxon>Micrococcales</taxon>
        <taxon>Ornithinimicrobiaceae</taxon>
        <taxon>Ornithinimicrobium</taxon>
    </lineage>
</organism>
<dbReference type="InterPro" id="IPR049734">
    <property type="entry name" value="NudC-like_C"/>
</dbReference>
<dbReference type="Proteomes" id="UP000605670">
    <property type="component" value="Unassembled WGS sequence"/>
</dbReference>
<keyword evidence="6" id="KW-0378">Hydrolase</keyword>
<evidence type="ECO:0000256" key="6">
    <source>
        <dbReference type="ARBA" id="ARBA00022801"/>
    </source>
</evidence>
<gene>
    <name evidence="11" type="ORF">GCM10011366_29600</name>
</gene>
<evidence type="ECO:0000259" key="10">
    <source>
        <dbReference type="PROSITE" id="PS51462"/>
    </source>
</evidence>
<dbReference type="Gene3D" id="3.90.79.20">
    <property type="match status" value="1"/>
</dbReference>
<name>A0A917BXE9_9MICO</name>
<dbReference type="PANTHER" id="PTHR42904:SF6">
    <property type="entry name" value="NAD-CAPPED RNA HYDROLASE NUDT12"/>
    <property type="match status" value="1"/>
</dbReference>
<dbReference type="InterPro" id="IPR000086">
    <property type="entry name" value="NUDIX_hydrolase_dom"/>
</dbReference>
<sequence>MRTPRVAWVSTPDETLLDLALARAAVDRSAHERADLTTVPRALADPSTRVLTLRGGQAAVRGDGSGPHAVTLVLRPPADSDAAASPWFLGRHRGVAYLAVLAPEGFDDDGPSADEPSAEPDVRWAGLREIGAELGDADAGLLTTATALAGWHRTHRHCTRCGAVTEVVLGGWVRRCPADGSEHYPRTDPAVIMAVVDESDRILLGTGHAWQEGRVSVLAGFVEAGESAEAAVVREVREETGVEVTDLVYRGNQPWPYPGSLMLGYRARALTTELRPDGEELRFAGWFDRTTLASEAAAGRLTLPGRSSIARHLIEEWFGGPVAEGAGPGGGR</sequence>
<dbReference type="PROSITE" id="PS00893">
    <property type="entry name" value="NUDIX_BOX"/>
    <property type="match status" value="1"/>
</dbReference>
<feature type="domain" description="Nudix hydrolase" evidence="10">
    <location>
        <begin position="185"/>
        <end position="315"/>
    </location>
</feature>
<comment type="caution">
    <text evidence="11">The sequence shown here is derived from an EMBL/GenBank/DDBJ whole genome shotgun (WGS) entry which is preliminary data.</text>
</comment>
<accession>A0A917BXE9</accession>
<evidence type="ECO:0000256" key="3">
    <source>
        <dbReference type="ARBA" id="ARBA00009595"/>
    </source>
</evidence>
<dbReference type="EMBL" id="BMEM01000006">
    <property type="protein sequence ID" value="GGF59860.1"/>
    <property type="molecule type" value="Genomic_DNA"/>
</dbReference>
<reference evidence="11" key="1">
    <citation type="journal article" date="2014" name="Int. J. Syst. Evol. Microbiol.">
        <title>Complete genome sequence of Corynebacterium casei LMG S-19264T (=DSM 44701T), isolated from a smear-ripened cheese.</title>
        <authorList>
            <consortium name="US DOE Joint Genome Institute (JGI-PGF)"/>
            <person name="Walter F."/>
            <person name="Albersmeier A."/>
            <person name="Kalinowski J."/>
            <person name="Ruckert C."/>
        </authorList>
    </citation>
    <scope>NUCLEOTIDE SEQUENCE</scope>
    <source>
        <strain evidence="11">CGMCC 1.12160</strain>
    </source>
</reference>
<protein>
    <recommendedName>
        <fullName evidence="4">NAD(+) diphosphatase</fullName>
        <ecNumber evidence="4">3.6.1.22</ecNumber>
    </recommendedName>
</protein>
<comment type="similarity">
    <text evidence="3">Belongs to the Nudix hydrolase family. NudC subfamily.</text>
</comment>
<proteinExistence type="inferred from homology"/>
<dbReference type="InterPro" id="IPR020084">
    <property type="entry name" value="NUDIX_hydrolase_CS"/>
</dbReference>
<dbReference type="PROSITE" id="PS51462">
    <property type="entry name" value="NUDIX"/>
    <property type="match status" value="1"/>
</dbReference>
<dbReference type="AlphaFoldDB" id="A0A917BXE9"/>
<dbReference type="PANTHER" id="PTHR42904">
    <property type="entry name" value="NUDIX HYDROLASE, NUDC SUBFAMILY"/>
    <property type="match status" value="1"/>
</dbReference>
<evidence type="ECO:0000313" key="12">
    <source>
        <dbReference type="Proteomes" id="UP000605670"/>
    </source>
</evidence>
<keyword evidence="8" id="KW-0520">NAD</keyword>
<dbReference type="GO" id="GO:0035529">
    <property type="term" value="F:NADH pyrophosphatase activity"/>
    <property type="evidence" value="ECO:0007669"/>
    <property type="project" value="TreeGrafter"/>
</dbReference>
<keyword evidence="12" id="KW-1185">Reference proteome</keyword>
<dbReference type="InterPro" id="IPR015375">
    <property type="entry name" value="NADH_PPase-like_N"/>
</dbReference>
<keyword evidence="7" id="KW-0460">Magnesium</keyword>
<dbReference type="EC" id="3.6.1.22" evidence="4"/>
<dbReference type="GO" id="GO:0019677">
    <property type="term" value="P:NAD+ catabolic process"/>
    <property type="evidence" value="ECO:0007669"/>
    <property type="project" value="TreeGrafter"/>
</dbReference>
<comment type="cofactor">
    <cofactor evidence="1">
        <name>Mg(2+)</name>
        <dbReference type="ChEBI" id="CHEBI:18420"/>
    </cofactor>
</comment>
<dbReference type="Pfam" id="PF09297">
    <property type="entry name" value="Zn_ribbon_NUD"/>
    <property type="match status" value="1"/>
</dbReference>
<keyword evidence="5" id="KW-0479">Metal-binding</keyword>
<evidence type="ECO:0000256" key="7">
    <source>
        <dbReference type="ARBA" id="ARBA00022842"/>
    </source>
</evidence>
<dbReference type="GO" id="GO:0005829">
    <property type="term" value="C:cytosol"/>
    <property type="evidence" value="ECO:0007669"/>
    <property type="project" value="TreeGrafter"/>
</dbReference>
<evidence type="ECO:0000256" key="5">
    <source>
        <dbReference type="ARBA" id="ARBA00022723"/>
    </source>
</evidence>
<dbReference type="SUPFAM" id="SSF55811">
    <property type="entry name" value="Nudix"/>
    <property type="match status" value="1"/>
</dbReference>
<evidence type="ECO:0000256" key="2">
    <source>
        <dbReference type="ARBA" id="ARBA00001947"/>
    </source>
</evidence>
<evidence type="ECO:0000256" key="9">
    <source>
        <dbReference type="ARBA" id="ARBA00023679"/>
    </source>
</evidence>
<dbReference type="Pfam" id="PF09296">
    <property type="entry name" value="NUDIX-like"/>
    <property type="match status" value="1"/>
</dbReference>
<dbReference type="InterPro" id="IPR050241">
    <property type="entry name" value="NAD-cap_RNA_hydrolase_NudC"/>
</dbReference>
<evidence type="ECO:0000256" key="4">
    <source>
        <dbReference type="ARBA" id="ARBA00012381"/>
    </source>
</evidence>